<accession>A0A3N6NVB6</accession>
<evidence type="ECO:0000313" key="1">
    <source>
        <dbReference type="EMBL" id="RQH35557.1"/>
    </source>
</evidence>
<organism evidence="1 2">
    <name type="scientific">Okeania hirsuta</name>
    <dbReference type="NCBI Taxonomy" id="1458930"/>
    <lineage>
        <taxon>Bacteria</taxon>
        <taxon>Bacillati</taxon>
        <taxon>Cyanobacteriota</taxon>
        <taxon>Cyanophyceae</taxon>
        <taxon>Oscillatoriophycideae</taxon>
        <taxon>Oscillatoriales</taxon>
        <taxon>Microcoleaceae</taxon>
        <taxon>Okeania</taxon>
    </lineage>
</organism>
<proteinExistence type="predicted"/>
<protein>
    <submittedName>
        <fullName evidence="1">Uncharacterized protein</fullName>
    </submittedName>
</protein>
<evidence type="ECO:0000313" key="2">
    <source>
        <dbReference type="Proteomes" id="UP000269154"/>
    </source>
</evidence>
<reference evidence="1 2" key="1">
    <citation type="journal article" date="2018" name="ACS Chem. Biol.">
        <title>Ketoreductase domain dysfunction expands chemodiversity: malyngamide biosynthesis in the cyanobacterium Okeania hirsuta.</title>
        <authorList>
            <person name="Moss N.A."/>
            <person name="Leao T."/>
            <person name="Rankin M."/>
            <person name="McCullough T.M."/>
            <person name="Qu P."/>
            <person name="Korobeynikov A."/>
            <person name="Smith J.L."/>
            <person name="Gerwick L."/>
            <person name="Gerwick W.H."/>
        </authorList>
    </citation>
    <scope>NUCLEOTIDE SEQUENCE [LARGE SCALE GENOMIC DNA]</scope>
    <source>
        <strain evidence="1 2">PAB10Feb10-1</strain>
    </source>
</reference>
<comment type="caution">
    <text evidence="1">The sequence shown here is derived from an EMBL/GenBank/DDBJ whole genome shotgun (WGS) entry which is preliminary data.</text>
</comment>
<dbReference type="EMBL" id="RCBY01000126">
    <property type="protein sequence ID" value="RQH35557.1"/>
    <property type="molecule type" value="Genomic_DNA"/>
</dbReference>
<name>A0A3N6NVB6_9CYAN</name>
<keyword evidence="2" id="KW-1185">Reference proteome</keyword>
<sequence length="142" mass="16509">MKDYLKYYDNYYTFQEQWWGDKSLNWEGALERVWMSRFPDGKIHSHQRRVSSKLAVGLRISLADGLQPPLETFEQLYDWVESVTNRVKGLGAMTTYDVAQRLGMWLQLYPTIVYLHQGTSAGAEKFNVRGKTAPLDVFPPEI</sequence>
<dbReference type="OrthoDB" id="9156397at2"/>
<gene>
    <name evidence="1" type="ORF">D5R40_19980</name>
</gene>
<dbReference type="AlphaFoldDB" id="A0A3N6NVB6"/>
<dbReference type="Proteomes" id="UP000269154">
    <property type="component" value="Unassembled WGS sequence"/>
</dbReference>
<dbReference type="RefSeq" id="WP_124147812.1">
    <property type="nucleotide sequence ID" value="NZ_CAWOKI010000321.1"/>
</dbReference>